<evidence type="ECO:0000313" key="5">
    <source>
        <dbReference type="Proteomes" id="UP000005723"/>
    </source>
</evidence>
<sequence length="257" mass="27898">MKLESALKHFSAQGLTITDAPNGTSADRVTGTDVMAALGMVEAKARFGMAAFLGKTGISSEDRERAIVELTQYAMKKAPKHVGKVAGRRMARCMQILASLAYEDYSQSAGASVTCHDCHGKGLVDIERDVVTYPGYIGMDGEEKIAPTTKRQLVREMCQTCNGKGKIHKRCRNCKGTGKALDREATKAAGTPVIKDCERCGSKGFSRMPSSVAYRAITALLPELTQSSWSRNWKPFYEALVAKCDIEEGVAASEFQK</sequence>
<dbReference type="RefSeq" id="WP_004957921.1">
    <property type="nucleotide sequence ID" value="NZ_GG753567.1"/>
</dbReference>
<dbReference type="GO" id="GO:0006355">
    <property type="term" value="P:regulation of DNA-templated transcription"/>
    <property type="evidence" value="ECO:0007669"/>
    <property type="project" value="InterPro"/>
</dbReference>
<comment type="caution">
    <text evidence="4">The sequence shown here is derived from an EMBL/GenBank/DDBJ whole genome shotgun (WGS) entry which is preliminary data.</text>
</comment>
<dbReference type="AlphaFoldDB" id="D4E0N6"/>
<evidence type="ECO:0000256" key="1">
    <source>
        <dbReference type="ARBA" id="ARBA00023015"/>
    </source>
</evidence>
<evidence type="ECO:0000313" key="4">
    <source>
        <dbReference type="EMBL" id="EFE96621.1"/>
    </source>
</evidence>
<dbReference type="HOGENOM" id="CLU_095309_0_0_6"/>
<accession>D4E0N6</accession>
<dbReference type="Pfam" id="PF03589">
    <property type="entry name" value="Antiterm"/>
    <property type="match status" value="2"/>
</dbReference>
<dbReference type="Proteomes" id="UP000005723">
    <property type="component" value="Unassembled WGS sequence"/>
</dbReference>
<dbReference type="HAMAP" id="MF_04158">
    <property type="entry name" value="Antitermination_lambda"/>
    <property type="match status" value="1"/>
</dbReference>
<keyword evidence="1" id="KW-0805">Transcription regulation</keyword>
<dbReference type="InterPro" id="IPR038500">
    <property type="entry name" value="Antitermination_sf"/>
</dbReference>
<organism evidence="4 5">
    <name type="scientific">Serratia odorifera DSM 4582</name>
    <dbReference type="NCBI Taxonomy" id="667129"/>
    <lineage>
        <taxon>Bacteria</taxon>
        <taxon>Pseudomonadati</taxon>
        <taxon>Pseudomonadota</taxon>
        <taxon>Gammaproteobacteria</taxon>
        <taxon>Enterobacterales</taxon>
        <taxon>Yersiniaceae</taxon>
        <taxon>Serratia</taxon>
    </lineage>
</organism>
<dbReference type="InterPro" id="IPR003222">
    <property type="entry name" value="Antitermntn"/>
</dbReference>
<dbReference type="Gene3D" id="1.10.274.110">
    <property type="match status" value="2"/>
</dbReference>
<keyword evidence="5" id="KW-1185">Reference proteome</keyword>
<dbReference type="SUPFAM" id="SSF57938">
    <property type="entry name" value="DnaJ/Hsp40 cysteine-rich domain"/>
    <property type="match status" value="1"/>
</dbReference>
<dbReference type="InterPro" id="IPR036410">
    <property type="entry name" value="HSP_DnaJ_Cys-rich_dom_sf"/>
</dbReference>
<dbReference type="STRING" id="667129.HMPREF0758_1736"/>
<dbReference type="EMBL" id="ADBY01000030">
    <property type="protein sequence ID" value="EFE96621.1"/>
    <property type="molecule type" value="Genomic_DNA"/>
</dbReference>
<reference evidence="4 5" key="1">
    <citation type="submission" date="2010-01" db="EMBL/GenBank/DDBJ databases">
        <authorList>
            <person name="Muzny D."/>
            <person name="Qin X."/>
            <person name="Deng J."/>
            <person name="Jiang H."/>
            <person name="Liu Y."/>
            <person name="Qu J."/>
            <person name="Song X.-Z."/>
            <person name="Zhang L."/>
            <person name="Thornton R."/>
            <person name="Coyle M."/>
            <person name="Francisco L."/>
            <person name="Jackson L."/>
            <person name="Javaid M."/>
            <person name="Korchina V."/>
            <person name="Kovar C."/>
            <person name="Mata R."/>
            <person name="Mathew T."/>
            <person name="Ngo R."/>
            <person name="Nguyen L."/>
            <person name="Nguyen N."/>
            <person name="Okwuonu G."/>
            <person name="Ongeri F."/>
            <person name="Pham C."/>
            <person name="Simmons D."/>
            <person name="Wilczek-Boney K."/>
            <person name="Hale W."/>
            <person name="Jakkamsetti A."/>
            <person name="Pham P."/>
            <person name="Ruth R."/>
            <person name="San Lucas F."/>
            <person name="Warren J."/>
            <person name="Zhang J."/>
            <person name="Zhao Z."/>
            <person name="Zhou C."/>
            <person name="Zhu D."/>
            <person name="Lee S."/>
            <person name="Bess C."/>
            <person name="Blankenburg K."/>
            <person name="Forbes L."/>
            <person name="Fu Q."/>
            <person name="Gubbala S."/>
            <person name="Hirani K."/>
            <person name="Jayaseelan J.C."/>
            <person name="Lara F."/>
            <person name="Munidasa M."/>
            <person name="Palculict T."/>
            <person name="Patil S."/>
            <person name="Pu L.-L."/>
            <person name="Saada N."/>
            <person name="Tang L."/>
            <person name="Weissenberger G."/>
            <person name="Zhu Y."/>
            <person name="Hemphill L."/>
            <person name="Shang Y."/>
            <person name="Youmans B."/>
            <person name="Ayvaz T."/>
            <person name="Ross M."/>
            <person name="Santibanez J."/>
            <person name="Aqrawi P."/>
            <person name="Gross S."/>
            <person name="Joshi V."/>
            <person name="Fowler G."/>
            <person name="Nazareth L."/>
            <person name="Reid J."/>
            <person name="Worley K."/>
            <person name="Petrosino J."/>
            <person name="Highlander S."/>
            <person name="Gibbs R."/>
        </authorList>
    </citation>
    <scope>NUCLEOTIDE SEQUENCE [LARGE SCALE GENOMIC DNA]</scope>
    <source>
        <strain evidence="4 5">DSM 4582</strain>
    </source>
</reference>
<protein>
    <submittedName>
        <fullName evidence="4">Antitermination protein</fullName>
    </submittedName>
</protein>
<gene>
    <name evidence="4" type="ORF">HMPREF0758_1736</name>
</gene>
<name>D4E0N6_SEROD</name>
<keyword evidence="2" id="KW-0238">DNA-binding</keyword>
<evidence type="ECO:0000256" key="2">
    <source>
        <dbReference type="ARBA" id="ARBA00023125"/>
    </source>
</evidence>
<keyword evidence="3" id="KW-0804">Transcription</keyword>
<dbReference type="OrthoDB" id="6572202at2"/>
<evidence type="ECO:0000256" key="3">
    <source>
        <dbReference type="ARBA" id="ARBA00023163"/>
    </source>
</evidence>
<proteinExistence type="inferred from homology"/>
<dbReference type="GO" id="GO:0003677">
    <property type="term" value="F:DNA binding"/>
    <property type="evidence" value="ECO:0007669"/>
    <property type="project" value="UniProtKB-KW"/>
</dbReference>